<dbReference type="PANTHER" id="PTHR13620">
    <property type="entry name" value="3-5 EXONUCLEASE"/>
    <property type="match status" value="1"/>
</dbReference>
<proteinExistence type="predicted"/>
<dbReference type="EMBL" id="LSRQ01000055">
    <property type="protein sequence ID" value="OAY85738.1"/>
    <property type="molecule type" value="Genomic_DNA"/>
</dbReference>
<evidence type="ECO:0000256" key="1">
    <source>
        <dbReference type="ARBA" id="ARBA00022722"/>
    </source>
</evidence>
<evidence type="ECO:0000313" key="3">
    <source>
        <dbReference type="EMBL" id="OAY85738.1"/>
    </source>
</evidence>
<dbReference type="GO" id="GO:0008408">
    <property type="term" value="F:3'-5' exonuclease activity"/>
    <property type="evidence" value="ECO:0007669"/>
    <property type="project" value="TreeGrafter"/>
</dbReference>
<dbReference type="Proteomes" id="UP000092600">
    <property type="component" value="Unassembled WGS sequence"/>
</dbReference>
<reference evidence="3 4" key="1">
    <citation type="journal article" date="2016" name="DNA Res.">
        <title>The draft genome of MD-2 pineapple using hybrid error correction of long reads.</title>
        <authorList>
            <person name="Redwan R.M."/>
            <person name="Saidin A."/>
            <person name="Kumar S.V."/>
        </authorList>
    </citation>
    <scope>NUCLEOTIDE SEQUENCE [LARGE SCALE GENOMIC DNA]</scope>
    <source>
        <strain evidence="4">cv. MD2</strain>
        <tissue evidence="3">Leaf</tissue>
    </source>
</reference>
<name>A0A199W933_ANACO</name>
<dbReference type="InterPro" id="IPR012337">
    <property type="entry name" value="RNaseH-like_sf"/>
</dbReference>
<protein>
    <submittedName>
        <fullName evidence="3">Uncharacterized protein</fullName>
    </submittedName>
</protein>
<accession>A0A199W933</accession>
<keyword evidence="1" id="KW-0540">Nuclease</keyword>
<dbReference type="InterPro" id="IPR036397">
    <property type="entry name" value="RNaseH_sf"/>
</dbReference>
<dbReference type="AlphaFoldDB" id="A0A199W933"/>
<comment type="caution">
    <text evidence="3">The sequence shown here is derived from an EMBL/GenBank/DDBJ whole genome shotgun (WGS) entry which is preliminary data.</text>
</comment>
<evidence type="ECO:0000256" key="2">
    <source>
        <dbReference type="ARBA" id="ARBA00022801"/>
    </source>
</evidence>
<keyword evidence="2" id="KW-0378">Hydrolase</keyword>
<dbReference type="SUPFAM" id="SSF53098">
    <property type="entry name" value="Ribonuclease H-like"/>
    <property type="match status" value="1"/>
</dbReference>
<gene>
    <name evidence="3" type="ORF">ACMD2_17333</name>
</gene>
<organism evidence="3 4">
    <name type="scientific">Ananas comosus</name>
    <name type="common">Pineapple</name>
    <name type="synonym">Ananas ananas</name>
    <dbReference type="NCBI Taxonomy" id="4615"/>
    <lineage>
        <taxon>Eukaryota</taxon>
        <taxon>Viridiplantae</taxon>
        <taxon>Streptophyta</taxon>
        <taxon>Embryophyta</taxon>
        <taxon>Tracheophyta</taxon>
        <taxon>Spermatophyta</taxon>
        <taxon>Magnoliopsida</taxon>
        <taxon>Liliopsida</taxon>
        <taxon>Poales</taxon>
        <taxon>Bromeliaceae</taxon>
        <taxon>Bromelioideae</taxon>
        <taxon>Ananas</taxon>
    </lineage>
</organism>
<dbReference type="GO" id="GO:0005737">
    <property type="term" value="C:cytoplasm"/>
    <property type="evidence" value="ECO:0007669"/>
    <property type="project" value="TreeGrafter"/>
</dbReference>
<evidence type="ECO:0000313" key="4">
    <source>
        <dbReference type="Proteomes" id="UP000092600"/>
    </source>
</evidence>
<dbReference type="GO" id="GO:0005634">
    <property type="term" value="C:nucleus"/>
    <property type="evidence" value="ECO:0007669"/>
    <property type="project" value="TreeGrafter"/>
</dbReference>
<dbReference type="GO" id="GO:0003676">
    <property type="term" value="F:nucleic acid binding"/>
    <property type="evidence" value="ECO:0007669"/>
    <property type="project" value="InterPro"/>
</dbReference>
<dbReference type="InterPro" id="IPR051132">
    <property type="entry name" value="3-5_Exonuclease_domain"/>
</dbReference>
<dbReference type="PANTHER" id="PTHR13620:SF105">
    <property type="entry name" value="OS01G0737700 PROTEIN"/>
    <property type="match status" value="1"/>
</dbReference>
<sequence length="157" mass="17711">MCSILTPPLPAPTCTPPPYDTIALLQLCVGNRCLVYQLRHRNNRNPPDRLNDFLNDGRFCFMGVDVEMAILRLRVHHGLRVRSAVDLGDAASRRLQREDLRSAGMDQLAREVMRMGIIRLDGAQRIALFERVLPPELVAHACIDAIFSHEIGRILFG</sequence>
<dbReference type="Gene3D" id="3.30.420.10">
    <property type="entry name" value="Ribonuclease H-like superfamily/Ribonuclease H"/>
    <property type="match status" value="1"/>
</dbReference>
<dbReference type="STRING" id="4615.A0A199W933"/>